<sequence length="176" mass="20265">MPRWDGASDPGPCERRTDGDRITELVPVHEWLSDPNGNQLIRRGPDAEILPGHLQLPRTQYRDHLHDRNRENSVVDTANPGITTYVRVSRRIAQEPGETRDKEDRLIHAREQLRIKALEKEKKLQQEANEILELRSLGIRTAMKKYKDLQDTDQDGGRAHNHEGVSRASMQSAFFM</sequence>
<feature type="region of interest" description="Disordered" evidence="2">
    <location>
        <begin position="150"/>
        <end position="176"/>
    </location>
</feature>
<accession>A0A7S2ITZ4</accession>
<evidence type="ECO:0000313" key="3">
    <source>
        <dbReference type="EMBL" id="CAD9529132.1"/>
    </source>
</evidence>
<keyword evidence="1" id="KW-0175">Coiled coil</keyword>
<feature type="compositionally biased region" description="Basic and acidic residues" evidence="2">
    <location>
        <begin position="150"/>
        <end position="165"/>
    </location>
</feature>
<reference evidence="3" key="1">
    <citation type="submission" date="2021-01" db="EMBL/GenBank/DDBJ databases">
        <authorList>
            <person name="Corre E."/>
            <person name="Pelletier E."/>
            <person name="Niang G."/>
            <person name="Scheremetjew M."/>
            <person name="Finn R."/>
            <person name="Kale V."/>
            <person name="Holt S."/>
            <person name="Cochrane G."/>
            <person name="Meng A."/>
            <person name="Brown T."/>
            <person name="Cohen L."/>
        </authorList>
    </citation>
    <scope>NUCLEOTIDE SEQUENCE</scope>
    <source>
        <strain evidence="3">UTEX LB 985</strain>
    </source>
</reference>
<proteinExistence type="predicted"/>
<organism evidence="3">
    <name type="scientific">Haptolina brevifila</name>
    <dbReference type="NCBI Taxonomy" id="156173"/>
    <lineage>
        <taxon>Eukaryota</taxon>
        <taxon>Haptista</taxon>
        <taxon>Haptophyta</taxon>
        <taxon>Prymnesiophyceae</taxon>
        <taxon>Prymnesiales</taxon>
        <taxon>Prymnesiaceae</taxon>
        <taxon>Haptolina</taxon>
    </lineage>
</organism>
<evidence type="ECO:0000256" key="1">
    <source>
        <dbReference type="SAM" id="Coils"/>
    </source>
</evidence>
<feature type="region of interest" description="Disordered" evidence="2">
    <location>
        <begin position="1"/>
        <end position="20"/>
    </location>
</feature>
<name>A0A7S2ITZ4_9EUKA</name>
<evidence type="ECO:0000256" key="2">
    <source>
        <dbReference type="SAM" id="MobiDB-lite"/>
    </source>
</evidence>
<dbReference type="EMBL" id="HBGU01068477">
    <property type="protein sequence ID" value="CAD9529132.1"/>
    <property type="molecule type" value="Transcribed_RNA"/>
</dbReference>
<gene>
    <name evidence="3" type="ORF">CBRE1094_LOCUS37338</name>
</gene>
<dbReference type="AlphaFoldDB" id="A0A7S2ITZ4"/>
<protein>
    <submittedName>
        <fullName evidence="3">Uncharacterized protein</fullName>
    </submittedName>
</protein>
<feature type="coiled-coil region" evidence="1">
    <location>
        <begin position="108"/>
        <end position="137"/>
    </location>
</feature>